<accession>A0A0B8P627</accession>
<sequence>MKNTFKLSLAAILVSSAMTLTLASLSLTMKKATSLSAVTSSLTSTIKIVR</sequence>
<evidence type="ECO:0000313" key="2">
    <source>
        <dbReference type="Proteomes" id="UP000031671"/>
    </source>
</evidence>
<reference evidence="1 2" key="1">
    <citation type="submission" date="2015-01" db="EMBL/GenBank/DDBJ databases">
        <title>Vibrio sp. C1 JCM 19231 whole genome shotgun sequence.</title>
        <authorList>
            <person name="Sawabe T."/>
            <person name="Meirelles P."/>
            <person name="Feng G."/>
            <person name="Sayaka M."/>
            <person name="Hattori M."/>
            <person name="Ohkuma M."/>
        </authorList>
    </citation>
    <scope>NUCLEOTIDE SEQUENCE [LARGE SCALE GENOMIC DNA]</scope>
    <source>
        <strain evidence="2">JCM 19231</strain>
    </source>
</reference>
<comment type="caution">
    <text evidence="1">The sequence shown here is derived from an EMBL/GenBank/DDBJ whole genome shotgun (WGS) entry which is preliminary data.</text>
</comment>
<evidence type="ECO:0000313" key="1">
    <source>
        <dbReference type="EMBL" id="GAM58379.1"/>
    </source>
</evidence>
<dbReference type="Proteomes" id="UP000031671">
    <property type="component" value="Unassembled WGS sequence"/>
</dbReference>
<organism evidence="1 2">
    <name type="scientific">Vibrio ishigakensis</name>
    <dbReference type="NCBI Taxonomy" id="1481914"/>
    <lineage>
        <taxon>Bacteria</taxon>
        <taxon>Pseudomonadati</taxon>
        <taxon>Pseudomonadota</taxon>
        <taxon>Gammaproteobacteria</taxon>
        <taxon>Vibrionales</taxon>
        <taxon>Vibrionaceae</taxon>
        <taxon>Vibrio</taxon>
    </lineage>
</organism>
<reference evidence="1 2" key="2">
    <citation type="submission" date="2015-01" db="EMBL/GenBank/DDBJ databases">
        <authorList>
            <consortium name="NBRP consortium"/>
            <person name="Sawabe T."/>
            <person name="Meirelles P."/>
            <person name="Feng G."/>
            <person name="Sayaka M."/>
            <person name="Hattori M."/>
            <person name="Ohkuma M."/>
        </authorList>
    </citation>
    <scope>NUCLEOTIDE SEQUENCE [LARGE SCALE GENOMIC DNA]</scope>
    <source>
        <strain evidence="2">JCM 19231</strain>
    </source>
</reference>
<protein>
    <submittedName>
        <fullName evidence="1">Uncharacterized protein</fullName>
    </submittedName>
</protein>
<keyword evidence="2" id="KW-1185">Reference proteome</keyword>
<name>A0A0B8P627_9VIBR</name>
<gene>
    <name evidence="1" type="ORF">JCM19231_3415</name>
</gene>
<dbReference type="EMBL" id="BBRZ01000085">
    <property type="protein sequence ID" value="GAM58379.1"/>
    <property type="molecule type" value="Genomic_DNA"/>
</dbReference>
<dbReference type="AlphaFoldDB" id="A0A0B8P627"/>
<proteinExistence type="predicted"/>